<dbReference type="PANTHER" id="PTHR23406:SF68">
    <property type="entry name" value="MALIC ENZYME"/>
    <property type="match status" value="1"/>
</dbReference>
<dbReference type="GO" id="GO:0051287">
    <property type="term" value="F:NAD binding"/>
    <property type="evidence" value="ECO:0007669"/>
    <property type="project" value="InterPro"/>
</dbReference>
<feature type="binding site" evidence="1">
    <location>
        <position position="180"/>
    </location>
    <ligand>
        <name>(S)-malate</name>
        <dbReference type="ChEBI" id="CHEBI:15589"/>
    </ligand>
</feature>
<dbReference type="Proteomes" id="UP000054498">
    <property type="component" value="Unassembled WGS sequence"/>
</dbReference>
<feature type="binding site" evidence="1">
    <location>
        <position position="225"/>
    </location>
    <ligand>
        <name>(S)-malate</name>
        <dbReference type="ChEBI" id="CHEBI:15589"/>
    </ligand>
</feature>
<evidence type="ECO:0000259" key="3">
    <source>
        <dbReference type="SMART" id="SM00919"/>
    </source>
</evidence>
<dbReference type="AlphaFoldDB" id="A0A0D2NQY7"/>
<evidence type="ECO:0000313" key="4">
    <source>
        <dbReference type="EMBL" id="KIZ06731.1"/>
    </source>
</evidence>
<dbReference type="SMART" id="SM00919">
    <property type="entry name" value="Malic_M"/>
    <property type="match status" value="1"/>
</dbReference>
<keyword evidence="2" id="KW-0479">Metal-binding</keyword>
<dbReference type="InterPro" id="IPR036291">
    <property type="entry name" value="NAD(P)-bd_dom_sf"/>
</dbReference>
<dbReference type="OrthoDB" id="5365701at2759"/>
<keyword evidence="5" id="KW-1185">Reference proteome</keyword>
<reference evidence="4 5" key="1">
    <citation type="journal article" date="2013" name="BMC Genomics">
        <title>Reconstruction of the lipid metabolism for the microalga Monoraphidium neglectum from its genome sequence reveals characteristics suitable for biofuel production.</title>
        <authorList>
            <person name="Bogen C."/>
            <person name="Al-Dilaimi A."/>
            <person name="Albersmeier A."/>
            <person name="Wichmann J."/>
            <person name="Grundmann M."/>
            <person name="Rupp O."/>
            <person name="Lauersen K.J."/>
            <person name="Blifernez-Klassen O."/>
            <person name="Kalinowski J."/>
            <person name="Goesmann A."/>
            <person name="Mussgnug J.H."/>
            <person name="Kruse O."/>
        </authorList>
    </citation>
    <scope>NUCLEOTIDE SEQUENCE [LARGE SCALE GENOMIC DNA]</scope>
    <source>
        <strain evidence="4 5">SAG 48.87</strain>
    </source>
</reference>
<dbReference type="EC" id="1.1.1.40" evidence="4"/>
<evidence type="ECO:0000313" key="5">
    <source>
        <dbReference type="Proteomes" id="UP000054498"/>
    </source>
</evidence>
<organism evidence="4 5">
    <name type="scientific">Monoraphidium neglectum</name>
    <dbReference type="NCBI Taxonomy" id="145388"/>
    <lineage>
        <taxon>Eukaryota</taxon>
        <taxon>Viridiplantae</taxon>
        <taxon>Chlorophyta</taxon>
        <taxon>core chlorophytes</taxon>
        <taxon>Chlorophyceae</taxon>
        <taxon>CS clade</taxon>
        <taxon>Sphaeropleales</taxon>
        <taxon>Selenastraceae</taxon>
        <taxon>Monoraphidium</taxon>
    </lineage>
</organism>
<dbReference type="Pfam" id="PF03949">
    <property type="entry name" value="Malic_M"/>
    <property type="match status" value="1"/>
</dbReference>
<dbReference type="SUPFAM" id="SSF51735">
    <property type="entry name" value="NAD(P)-binding Rossmann-fold domains"/>
    <property type="match status" value="1"/>
</dbReference>
<dbReference type="Gene3D" id="3.40.50.720">
    <property type="entry name" value="NAD(P)-binding Rossmann-like Domain"/>
    <property type="match status" value="1"/>
</dbReference>
<comment type="cofactor">
    <cofactor evidence="2">
        <name>Mg(2+)</name>
        <dbReference type="ChEBI" id="CHEBI:18420"/>
    </cofactor>
    <cofactor evidence="2">
        <name>Mn(2+)</name>
        <dbReference type="ChEBI" id="CHEBI:29035"/>
    </cofactor>
    <text evidence="2">Divalent metal cations. Prefers magnesium or manganese.</text>
</comment>
<keyword evidence="4" id="KW-0560">Oxidoreductase</keyword>
<dbReference type="GeneID" id="25729472"/>
<dbReference type="RefSeq" id="XP_013905750.1">
    <property type="nucleotide sequence ID" value="XM_014050296.1"/>
</dbReference>
<dbReference type="PANTHER" id="PTHR23406">
    <property type="entry name" value="MALIC ENZYME-RELATED"/>
    <property type="match status" value="1"/>
</dbReference>
<feature type="domain" description="Malic enzyme NAD-binding" evidence="3">
    <location>
        <begin position="38"/>
        <end position="268"/>
    </location>
</feature>
<dbReference type="PROSITE" id="PS00331">
    <property type="entry name" value="MALIC_ENZYMES"/>
    <property type="match status" value="1"/>
</dbReference>
<dbReference type="InterPro" id="IPR001891">
    <property type="entry name" value="Malic_OxRdtase"/>
</dbReference>
<evidence type="ECO:0000256" key="1">
    <source>
        <dbReference type="PIRSR" id="PIRSR000106-2"/>
    </source>
</evidence>
<gene>
    <name evidence="4" type="ORF">MNEG_1214</name>
</gene>
<sequence length="270" mass="28736">MHISSLCTPGPRQDFGNRDAFRLLDTYKDTACVFNDDIQGTAVITLAGLLSAAGATEQPDLSQHRILFMGAGEAAIGIASLIAHYAHARHGVPEKEARRTCYFVDTHGLVTVERKDGLAPHKLPFAHEGLEPAADLHAAIRQLRPTALVGVSTVKGAFDRQALQLMAEFNPRPIIMPLSNPDSKCECTFEEAFRGTNGRALFASGSPMPPYTDADGKKHTPAQANNVYVFPAVALAAVLASPRAITDELLLAAAEAVAGLTTPEDAARGE</sequence>
<evidence type="ECO:0000256" key="2">
    <source>
        <dbReference type="PIRSR" id="PIRSR000106-3"/>
    </source>
</evidence>
<proteinExistence type="predicted"/>
<dbReference type="EMBL" id="KK100336">
    <property type="protein sequence ID" value="KIZ06731.1"/>
    <property type="molecule type" value="Genomic_DNA"/>
</dbReference>
<dbReference type="GO" id="GO:0004473">
    <property type="term" value="F:malate dehydrogenase (decarboxylating) (NADP+) activity"/>
    <property type="evidence" value="ECO:0007669"/>
    <property type="project" value="UniProtKB-EC"/>
</dbReference>
<feature type="binding site" evidence="2">
    <location>
        <position position="37"/>
    </location>
    <ligand>
        <name>a divalent metal cation</name>
        <dbReference type="ChEBI" id="CHEBI:60240"/>
    </ligand>
</feature>
<name>A0A0D2NQY7_9CHLO</name>
<dbReference type="GO" id="GO:0046872">
    <property type="term" value="F:metal ion binding"/>
    <property type="evidence" value="ECO:0007669"/>
    <property type="project" value="UniProtKB-KW"/>
</dbReference>
<protein>
    <submittedName>
        <fullName evidence="4">Malate dehydrogenase (Oxaloacetate-decarboxylating)(NADP+)</fullName>
        <ecNumber evidence="4">1.1.1.40</ecNumber>
    </submittedName>
</protein>
<accession>A0A0D2NQY7</accession>
<dbReference type="KEGG" id="mng:MNEG_1214"/>
<feature type="binding site" evidence="2">
    <location>
        <position position="14"/>
    </location>
    <ligand>
        <name>a divalent metal cation</name>
        <dbReference type="ChEBI" id="CHEBI:60240"/>
    </ligand>
</feature>
<dbReference type="STRING" id="145388.A0A0D2NQY7"/>
<dbReference type="InterPro" id="IPR015884">
    <property type="entry name" value="Malic_enzyme_CS"/>
</dbReference>
<dbReference type="GO" id="GO:0006108">
    <property type="term" value="P:malate metabolic process"/>
    <property type="evidence" value="ECO:0007669"/>
    <property type="project" value="TreeGrafter"/>
</dbReference>
<dbReference type="FunFam" id="3.40.50.720:FF:000635">
    <property type="entry name" value="NADP-dependent malic enzyme"/>
    <property type="match status" value="1"/>
</dbReference>
<dbReference type="InterPro" id="IPR012302">
    <property type="entry name" value="Malic_NAD-bd"/>
</dbReference>
<dbReference type="PIRSF" id="PIRSF000106">
    <property type="entry name" value="ME"/>
    <property type="match status" value="1"/>
</dbReference>
<dbReference type="PRINTS" id="PR00072">
    <property type="entry name" value="MALOXRDTASE"/>
</dbReference>